<organism evidence="1 2">
    <name type="scientific">Cimex lectularius</name>
    <name type="common">Bed bug</name>
    <name type="synonym">Acanthia lectularia</name>
    <dbReference type="NCBI Taxonomy" id="79782"/>
    <lineage>
        <taxon>Eukaryota</taxon>
        <taxon>Metazoa</taxon>
        <taxon>Ecdysozoa</taxon>
        <taxon>Arthropoda</taxon>
        <taxon>Hexapoda</taxon>
        <taxon>Insecta</taxon>
        <taxon>Pterygota</taxon>
        <taxon>Neoptera</taxon>
        <taxon>Paraneoptera</taxon>
        <taxon>Hemiptera</taxon>
        <taxon>Heteroptera</taxon>
        <taxon>Panheteroptera</taxon>
        <taxon>Cimicomorpha</taxon>
        <taxon>Cimicidae</taxon>
        <taxon>Cimex</taxon>
    </lineage>
</organism>
<dbReference type="OrthoDB" id="10065854at2759"/>
<sequence>MKTDCNSMKNISWLKHMYTNQSTELEILKSKYEQLQKEWDSQQEYLGRLQGEVYKLRNQLQTQSSFCAALGSVLGNLVWKASRLQPVVELLLTTNKLSEFFCIVSGTLISFMGTYTREMPEVKCNETQFILSMCGIVANIAAVPEGRQYIVTDANGKETIEQMLKVLPNIPHKSGSPLKRIILMVLYNISINQTGLNLIQEDKNLLTTLAHIVASEECPELKVLALRLLESLTFEIPNTIALLKILQQIQKDKIEALQNAGDAEIRQYANNIMANFRKAEEALGFIIDKKDDTDQFKHDVTNDKCRK</sequence>
<proteinExistence type="predicted"/>
<evidence type="ECO:0000313" key="1">
    <source>
        <dbReference type="EnsemblMetazoa" id="XP_014242541.1"/>
    </source>
</evidence>
<dbReference type="SUPFAM" id="SSF48371">
    <property type="entry name" value="ARM repeat"/>
    <property type="match status" value="1"/>
</dbReference>
<protein>
    <recommendedName>
        <fullName evidence="3">Heat shock factor 2-binding protein</fullName>
    </recommendedName>
</protein>
<dbReference type="AlphaFoldDB" id="A0A8I6RI66"/>
<dbReference type="PANTHER" id="PTHR15434">
    <property type="entry name" value="HEAT SHOCK FACTOR 2-BINDING PROTEIN"/>
    <property type="match status" value="1"/>
</dbReference>
<name>A0A8I6RI66_CIMLE</name>
<dbReference type="Gene3D" id="1.25.10.10">
    <property type="entry name" value="Leucine-rich Repeat Variant"/>
    <property type="match status" value="1"/>
</dbReference>
<dbReference type="InterPro" id="IPR039584">
    <property type="entry name" value="HSF2BP"/>
</dbReference>
<evidence type="ECO:0008006" key="3">
    <source>
        <dbReference type="Google" id="ProtNLM"/>
    </source>
</evidence>
<reference evidence="1" key="1">
    <citation type="submission" date="2022-01" db="UniProtKB">
        <authorList>
            <consortium name="EnsemblMetazoa"/>
        </authorList>
    </citation>
    <scope>IDENTIFICATION</scope>
</reference>
<dbReference type="GeneID" id="106662764"/>
<dbReference type="InterPro" id="IPR016024">
    <property type="entry name" value="ARM-type_fold"/>
</dbReference>
<dbReference type="EnsemblMetazoa" id="XM_014387055.2">
    <property type="protein sequence ID" value="XP_014242541.1"/>
    <property type="gene ID" value="LOC106662764"/>
</dbReference>
<evidence type="ECO:0000313" key="2">
    <source>
        <dbReference type="Proteomes" id="UP000494040"/>
    </source>
</evidence>
<dbReference type="Proteomes" id="UP000494040">
    <property type="component" value="Unassembled WGS sequence"/>
</dbReference>
<dbReference type="RefSeq" id="XP_014242541.1">
    <property type="nucleotide sequence ID" value="XM_014387055.2"/>
</dbReference>
<dbReference type="GO" id="GO:0005829">
    <property type="term" value="C:cytosol"/>
    <property type="evidence" value="ECO:0007669"/>
    <property type="project" value="TreeGrafter"/>
</dbReference>
<accession>A0A8I6RI66</accession>
<dbReference type="KEGG" id="clec:106662764"/>
<dbReference type="InterPro" id="IPR011989">
    <property type="entry name" value="ARM-like"/>
</dbReference>
<keyword evidence="2" id="KW-1185">Reference proteome</keyword>
<dbReference type="OMA" id="CTEMGAT"/>
<dbReference type="PANTHER" id="PTHR15434:SF2">
    <property type="entry name" value="HEAT SHOCK FACTOR 2-BINDING PROTEIN"/>
    <property type="match status" value="1"/>
</dbReference>